<reference evidence="3" key="1">
    <citation type="submission" date="2025-08" db="UniProtKB">
        <authorList>
            <consortium name="RefSeq"/>
        </authorList>
    </citation>
    <scope>IDENTIFICATION</scope>
</reference>
<keyword evidence="2" id="KW-1185">Reference proteome</keyword>
<evidence type="ECO:0000313" key="2">
    <source>
        <dbReference type="Proteomes" id="UP000694845"/>
    </source>
</evidence>
<gene>
    <name evidence="3" type="primary">LOC110985669</name>
</gene>
<protein>
    <submittedName>
        <fullName evidence="3">Uncharacterized protein LOC110985669</fullName>
    </submittedName>
</protein>
<organism evidence="2 3">
    <name type="scientific">Acanthaster planci</name>
    <name type="common">Crown-of-thorns starfish</name>
    <dbReference type="NCBI Taxonomy" id="133434"/>
    <lineage>
        <taxon>Eukaryota</taxon>
        <taxon>Metazoa</taxon>
        <taxon>Echinodermata</taxon>
        <taxon>Eleutherozoa</taxon>
        <taxon>Asterozoa</taxon>
        <taxon>Asteroidea</taxon>
        <taxon>Valvatacea</taxon>
        <taxon>Valvatida</taxon>
        <taxon>Acanthasteridae</taxon>
        <taxon>Acanthaster</taxon>
    </lineage>
</organism>
<feature type="chain" id="PRO_5034144003" evidence="1">
    <location>
        <begin position="23"/>
        <end position="155"/>
    </location>
</feature>
<name>A0A8B7ZC45_ACAPL</name>
<dbReference type="OMA" id="NEWANSN"/>
<evidence type="ECO:0000313" key="3">
    <source>
        <dbReference type="RefSeq" id="XP_022102547.1"/>
    </source>
</evidence>
<dbReference type="RefSeq" id="XP_022102547.1">
    <property type="nucleotide sequence ID" value="XM_022246855.1"/>
</dbReference>
<dbReference type="OrthoDB" id="6142777at2759"/>
<dbReference type="GeneID" id="110985669"/>
<dbReference type="AlphaFoldDB" id="A0A8B7ZC45"/>
<dbReference type="KEGG" id="aplc:110985669"/>
<accession>A0A8B7ZC45</accession>
<sequence>MKYIAVLLVLLGAFAYLHKAEAVTGQSIANVALGYVGSTRWALTSSTWPGTNTNKCNIFVATVLEEAGASVPQRHWWTWSPIGANEWANSNSNYLTSSSCWTSGSGGIGNVAALGGHVGIVTSSSQTTSATATAVVTNDWGFRSGQSPVFWEYTC</sequence>
<keyword evidence="1" id="KW-0732">Signal</keyword>
<proteinExistence type="predicted"/>
<feature type="signal peptide" evidence="1">
    <location>
        <begin position="1"/>
        <end position="22"/>
    </location>
</feature>
<evidence type="ECO:0000256" key="1">
    <source>
        <dbReference type="SAM" id="SignalP"/>
    </source>
</evidence>
<dbReference type="Proteomes" id="UP000694845">
    <property type="component" value="Unplaced"/>
</dbReference>